<dbReference type="PANTHER" id="PTHR34298">
    <property type="entry name" value="SEGREGATION AND CONDENSATION PROTEIN B"/>
    <property type="match status" value="1"/>
</dbReference>
<keyword evidence="1" id="KW-0963">Cytoplasm</keyword>
<dbReference type="SUPFAM" id="SSF46785">
    <property type="entry name" value="Winged helix' DNA-binding domain"/>
    <property type="match status" value="2"/>
</dbReference>
<reference evidence="6 7" key="1">
    <citation type="submission" date="2012-08" db="EMBL/GenBank/DDBJ databases">
        <title>Genome sequencing of Lactobacillus florum 8D.</title>
        <authorList>
            <person name="Kim E.B."/>
            <person name="Marco M.L."/>
        </authorList>
    </citation>
    <scope>NUCLEOTIDE SEQUENCE [LARGE SCALE GENOMIC DNA]</scope>
    <source>
        <strain evidence="6 7">8D</strain>
    </source>
</reference>
<keyword evidence="2" id="KW-0132">Cell division</keyword>
<evidence type="ECO:0000256" key="3">
    <source>
        <dbReference type="ARBA" id="ARBA00022829"/>
    </source>
</evidence>
<evidence type="ECO:0000256" key="5">
    <source>
        <dbReference type="SAM" id="MobiDB-lite"/>
    </source>
</evidence>
<dbReference type="PANTHER" id="PTHR34298:SF2">
    <property type="entry name" value="SEGREGATION AND CONDENSATION PROTEIN B"/>
    <property type="match status" value="1"/>
</dbReference>
<dbReference type="RefSeq" id="WP_009167201.1">
    <property type="nucleotide sequence ID" value="NZ_ALXG01000011.1"/>
</dbReference>
<proteinExistence type="predicted"/>
<comment type="caution">
    <text evidence="6">The sequence shown here is derived from an EMBL/GenBank/DDBJ whole genome shotgun (WGS) entry which is preliminary data.</text>
</comment>
<keyword evidence="7" id="KW-1185">Reference proteome</keyword>
<gene>
    <name evidence="6" type="ORF">B808_141</name>
</gene>
<dbReference type="AlphaFoldDB" id="W9EHY1"/>
<evidence type="ECO:0000256" key="1">
    <source>
        <dbReference type="ARBA" id="ARBA00022490"/>
    </source>
</evidence>
<evidence type="ECO:0000256" key="2">
    <source>
        <dbReference type="ARBA" id="ARBA00022618"/>
    </source>
</evidence>
<evidence type="ECO:0000313" key="6">
    <source>
        <dbReference type="EMBL" id="ETO40861.1"/>
    </source>
</evidence>
<dbReference type="InterPro" id="IPR036388">
    <property type="entry name" value="WH-like_DNA-bd_sf"/>
</dbReference>
<name>W9EHY1_9LACO</name>
<dbReference type="Pfam" id="PF04079">
    <property type="entry name" value="SMC_ScpB"/>
    <property type="match status" value="1"/>
</dbReference>
<sequence>MNLLAQIEALVYISANQGITIQKLAELTNVPVAAIRENVKKLQSTYEKRNGALVIVRHGELIQIATKPEFDKLLQSFTETNEPLLSKPALEVLTIVAYRQPITRIQLDQLRGVNSAVSLRNLQSYSLITVSGHADEPGNPAQYATTDQFLQAFGLQSLADLPAIRAKPQPVSGDLFHPKQLNKGAKTSE</sequence>
<dbReference type="EMBL" id="ALXG01000011">
    <property type="protein sequence ID" value="ETO40861.1"/>
    <property type="molecule type" value="Genomic_DNA"/>
</dbReference>
<accession>W9EHY1</accession>
<keyword evidence="4" id="KW-0131">Cell cycle</keyword>
<dbReference type="InterPro" id="IPR036390">
    <property type="entry name" value="WH_DNA-bd_sf"/>
</dbReference>
<keyword evidence="3" id="KW-0159">Chromosome partition</keyword>
<organism evidence="6 7">
    <name type="scientific">Fructilactobacillus florum 8D</name>
    <dbReference type="NCBI Taxonomy" id="1221538"/>
    <lineage>
        <taxon>Bacteria</taxon>
        <taxon>Bacillati</taxon>
        <taxon>Bacillota</taxon>
        <taxon>Bacilli</taxon>
        <taxon>Lactobacillales</taxon>
        <taxon>Lactobacillaceae</taxon>
        <taxon>Fructilactobacillus</taxon>
    </lineage>
</organism>
<dbReference type="GO" id="GO:0051301">
    <property type="term" value="P:cell division"/>
    <property type="evidence" value="ECO:0007669"/>
    <property type="project" value="UniProtKB-KW"/>
</dbReference>
<dbReference type="PATRIC" id="fig|1221538.3.peg.143"/>
<dbReference type="NCBIfam" id="TIGR00281">
    <property type="entry name" value="SMC-Scp complex subunit ScpB"/>
    <property type="match status" value="1"/>
</dbReference>
<evidence type="ECO:0000313" key="7">
    <source>
        <dbReference type="Proteomes" id="UP000019474"/>
    </source>
</evidence>
<protein>
    <submittedName>
        <fullName evidence="6">Segregation and condensation protein B</fullName>
    </submittedName>
</protein>
<dbReference type="GO" id="GO:0051304">
    <property type="term" value="P:chromosome separation"/>
    <property type="evidence" value="ECO:0007669"/>
    <property type="project" value="InterPro"/>
</dbReference>
<feature type="region of interest" description="Disordered" evidence="5">
    <location>
        <begin position="169"/>
        <end position="189"/>
    </location>
</feature>
<dbReference type="InterPro" id="IPR005234">
    <property type="entry name" value="ScpB_csome_segregation"/>
</dbReference>
<dbReference type="Proteomes" id="UP000019474">
    <property type="component" value="Unassembled WGS sequence"/>
</dbReference>
<dbReference type="Gene3D" id="1.10.10.10">
    <property type="entry name" value="Winged helix-like DNA-binding domain superfamily/Winged helix DNA-binding domain"/>
    <property type="match status" value="2"/>
</dbReference>
<dbReference type="PIRSF" id="PIRSF019345">
    <property type="entry name" value="ScpB"/>
    <property type="match status" value="1"/>
</dbReference>
<evidence type="ECO:0000256" key="4">
    <source>
        <dbReference type="ARBA" id="ARBA00023306"/>
    </source>
</evidence>